<name>A0A0J9S9Z9_PLAVI</name>
<proteinExistence type="predicted"/>
<feature type="compositionally biased region" description="Basic and acidic residues" evidence="1">
    <location>
        <begin position="249"/>
        <end position="266"/>
    </location>
</feature>
<feature type="region of interest" description="Disordered" evidence="1">
    <location>
        <begin position="1028"/>
        <end position="1119"/>
    </location>
</feature>
<reference evidence="2 3" key="1">
    <citation type="submission" date="2011-08" db="EMBL/GenBank/DDBJ databases">
        <title>The Genome Sequence of Plasmodium vivax India VII.</title>
        <authorList>
            <consortium name="The Broad Institute Genome Sequencing Platform"/>
            <consortium name="The Broad Institute Genome Sequencing Center for Infectious Disease"/>
            <person name="Neafsey D."/>
            <person name="Carlton J."/>
            <person name="Barnwell J."/>
            <person name="Collins W."/>
            <person name="Escalante A."/>
            <person name="Mullikin J."/>
            <person name="Saul A."/>
            <person name="Guigo R."/>
            <person name="Camara F."/>
            <person name="Young S.K."/>
            <person name="Zeng Q."/>
            <person name="Gargeya S."/>
            <person name="Fitzgerald M."/>
            <person name="Haas B."/>
            <person name="Abouelleil A."/>
            <person name="Alvarado L."/>
            <person name="Arachchi H.M."/>
            <person name="Berlin A."/>
            <person name="Brown A."/>
            <person name="Chapman S.B."/>
            <person name="Chen Z."/>
            <person name="Dunbar C."/>
            <person name="Freedman E."/>
            <person name="Gearin G."/>
            <person name="Gellesch M."/>
            <person name="Goldberg J."/>
            <person name="Griggs A."/>
            <person name="Gujja S."/>
            <person name="Heiman D."/>
            <person name="Howarth C."/>
            <person name="Larson L."/>
            <person name="Lui A."/>
            <person name="MacDonald P.J.P."/>
            <person name="Montmayeur A."/>
            <person name="Murphy C."/>
            <person name="Neiman D."/>
            <person name="Pearson M."/>
            <person name="Priest M."/>
            <person name="Roberts A."/>
            <person name="Saif S."/>
            <person name="Shea T."/>
            <person name="Shenoy N."/>
            <person name="Sisk P."/>
            <person name="Stolte C."/>
            <person name="Sykes S."/>
            <person name="Wortman J."/>
            <person name="Nusbaum C."/>
            <person name="Birren B."/>
        </authorList>
    </citation>
    <scope>NUCLEOTIDE SEQUENCE [LARGE SCALE GENOMIC DNA]</scope>
    <source>
        <strain evidence="2 3">India VII</strain>
    </source>
</reference>
<evidence type="ECO:0000313" key="2">
    <source>
        <dbReference type="EMBL" id="KMZ79526.1"/>
    </source>
</evidence>
<accession>A0A0J9S9Z9</accession>
<feature type="compositionally biased region" description="Basic and acidic residues" evidence="1">
    <location>
        <begin position="91"/>
        <end position="105"/>
    </location>
</feature>
<feature type="region of interest" description="Disordered" evidence="1">
    <location>
        <begin position="249"/>
        <end position="330"/>
    </location>
</feature>
<dbReference type="OrthoDB" id="378291at2759"/>
<feature type="region of interest" description="Disordered" evidence="1">
    <location>
        <begin position="845"/>
        <end position="873"/>
    </location>
</feature>
<sequence length="1328" mass="150347">MFSKRKVIKRNIRKVTGEDHSNLNVPPDDGGRESSYQEEAPVGRRTTDVCVTKSEAAAPPLPEGGFAIQDDTRVGEPLDEETYEEAYGRGAEQDERNDQLEEGKGPDAPTALHPLLPHSLPPSVPPSQLHLGWTPTQEAATKKGRISSREKKKNEETRKVNRMNTSFHIYSDDEDDCYVALRKRKGLQRGIQSGSIQSGSIHVDDSPNEGNAAKGVEASPVESDAEHREPLPGGLSAREFLIRRYGVDPHQGDANRAAQEEERLPNHEGNAASTKGGQTNAQTYSTQRSGTAPMGDNPFDVDLSGGDASQDRYAHNQRGGCRRGEAATREREEDYQNEGDFQYEGGFPNEEGFQQEEDYQDEEEKRLIERIKLKKQILRKKKKLSDRYSYVLEEGHEGGETAQQFGGRGKMATWGQGGCVVTGDGPLPTGADPLLTGADRLLPGGDPLLSEDDLEVDDIYHYESVSEMKNRLIIKKNKSDEVGSFFGGGAPPEGGHEHEVGSYHADYLKQMQEDDLIRRIVDIKLVSQLKEQKRDVQWGVPPDEGGVSGTFFDGTSKQSNHPVGFNLKKGSSQGDGPPGAPADFPTVNDPGGWHPSESHEGQTGEDEKEWKLTSGHCPNDDAHSSDRMYQDENETLFREIERTFKEHSVCNTQLVEMYKHIGDLFEEYKLRKDESGQVKSLEKIYKKKCIELKDLKRKRTKQLVTCESFFRFFHHMMKLIKVKSNLMNNALVESFEMDVIFFIVYQNLKLYLYREYYENYKLVFAKEYIYNTKYYKRKKEGGKKEVVTLLATDGVVPSGYSTHDYAPVEEHLINEVKHPSGFNDTRVHYLFDGFSSNYSTDSSEDSDWGGTANGAMQNDQATATQRKKRKEQKEKYFQTGKMKALRRRYLISIRNIFKDVHPHFANFKNAIKYFYLLKLHNEDFYVQHKCMSLFDPIFFFFAKWELLFWDPLYQFYQTRTKKRKLLSLVEDQMAGSLSGQMHAKFVQLHRNEHFVSANSVPRGGKQVLPPVLNWTYADDAANSSFEADAAAPAADPYADASPGDPSTGSETGRSMHSSEVEGASSLSSSSAAVVGGEATLEESPMEGESPVGEKPPIVGESPMGENPPLGREKKYKPAKKRFHNNPSVKSFEWYKFMDELMYIYQVDDEQEVLRKLYEHIFNNKVHELVEAWNPLSLKQSCNLCVILAEYLLYNQDRREVTDMVKEKINNCVFTFFEGYKNISSQKKKNIFLMRCLKILKSARGILSLLSDDALHDFVKNIFYNFVLTNYDYSSKLHNLIVSAVVHIILSLGVPKESKIFEDISSVLCGITDRLRSGDFDYGKFKMEN</sequence>
<dbReference type="Proteomes" id="UP000053562">
    <property type="component" value="Unassembled WGS sequence"/>
</dbReference>
<organism evidence="2 3">
    <name type="scientific">Plasmodium vivax India VII</name>
    <dbReference type="NCBI Taxonomy" id="1077284"/>
    <lineage>
        <taxon>Eukaryota</taxon>
        <taxon>Sar</taxon>
        <taxon>Alveolata</taxon>
        <taxon>Apicomplexa</taxon>
        <taxon>Aconoidasida</taxon>
        <taxon>Haemosporida</taxon>
        <taxon>Plasmodiidae</taxon>
        <taxon>Plasmodium</taxon>
        <taxon>Plasmodium (Plasmodium)</taxon>
    </lineage>
</organism>
<feature type="region of interest" description="Disordered" evidence="1">
    <location>
        <begin position="534"/>
        <end position="627"/>
    </location>
</feature>
<evidence type="ECO:0000256" key="1">
    <source>
        <dbReference type="SAM" id="MobiDB-lite"/>
    </source>
</evidence>
<feature type="region of interest" description="Disordered" evidence="1">
    <location>
        <begin position="1"/>
        <end position="121"/>
    </location>
</feature>
<feature type="compositionally biased region" description="Polar residues" evidence="1">
    <location>
        <begin position="271"/>
        <end position="290"/>
    </location>
</feature>
<feature type="compositionally biased region" description="Low complexity" evidence="1">
    <location>
        <begin position="1028"/>
        <end position="1046"/>
    </location>
</feature>
<feature type="region of interest" description="Disordered" evidence="1">
    <location>
        <begin position="136"/>
        <end position="160"/>
    </location>
</feature>
<gene>
    <name evidence="2" type="ORF">PVIIG_05486</name>
</gene>
<feature type="compositionally biased region" description="Low complexity" evidence="1">
    <location>
        <begin position="1060"/>
        <end position="1077"/>
    </location>
</feature>
<feature type="compositionally biased region" description="Basic and acidic residues" evidence="1">
    <location>
        <begin position="618"/>
        <end position="627"/>
    </location>
</feature>
<protein>
    <submittedName>
        <fullName evidence="2">Uncharacterized protein</fullName>
    </submittedName>
</protein>
<evidence type="ECO:0000313" key="3">
    <source>
        <dbReference type="Proteomes" id="UP000053562"/>
    </source>
</evidence>
<feature type="compositionally biased region" description="Basic residues" evidence="1">
    <location>
        <begin position="1"/>
        <end position="13"/>
    </location>
</feature>
<dbReference type="EMBL" id="KQ234323">
    <property type="protein sequence ID" value="KMZ79526.1"/>
    <property type="molecule type" value="Genomic_DNA"/>
</dbReference>
<feature type="compositionally biased region" description="Basic and acidic residues" evidence="1">
    <location>
        <begin position="147"/>
        <end position="159"/>
    </location>
</feature>
<feature type="compositionally biased region" description="Polar residues" evidence="1">
    <location>
        <begin position="854"/>
        <end position="864"/>
    </location>
</feature>
<feature type="compositionally biased region" description="Low complexity" evidence="1">
    <location>
        <begin position="189"/>
        <end position="201"/>
    </location>
</feature>
<feature type="region of interest" description="Disordered" evidence="1">
    <location>
        <begin position="189"/>
        <end position="234"/>
    </location>
</feature>